<dbReference type="AlphaFoldDB" id="A0A9N9QPJ3"/>
<protein>
    <submittedName>
        <fullName evidence="2">Uncharacterized protein</fullName>
    </submittedName>
</protein>
<gene>
    <name evidence="2" type="ORF">DIATSA_LOCUS475</name>
</gene>
<dbReference type="EMBL" id="OU893332">
    <property type="protein sequence ID" value="CAG9782192.1"/>
    <property type="molecule type" value="Genomic_DNA"/>
</dbReference>
<feature type="region of interest" description="Disordered" evidence="1">
    <location>
        <begin position="210"/>
        <end position="253"/>
    </location>
</feature>
<reference evidence="2" key="1">
    <citation type="submission" date="2021-12" db="EMBL/GenBank/DDBJ databases">
        <authorList>
            <person name="King R."/>
        </authorList>
    </citation>
    <scope>NUCLEOTIDE SEQUENCE</scope>
</reference>
<keyword evidence="3" id="KW-1185">Reference proteome</keyword>
<reference evidence="2" key="2">
    <citation type="submission" date="2022-10" db="EMBL/GenBank/DDBJ databases">
        <authorList>
            <consortium name="ENA_rothamsted_submissions"/>
            <consortium name="culmorum"/>
            <person name="King R."/>
        </authorList>
    </citation>
    <scope>NUCLEOTIDE SEQUENCE</scope>
</reference>
<feature type="compositionally biased region" description="Basic residues" evidence="1">
    <location>
        <begin position="19"/>
        <end position="36"/>
    </location>
</feature>
<feature type="compositionally biased region" description="Low complexity" evidence="1">
    <location>
        <begin position="220"/>
        <end position="231"/>
    </location>
</feature>
<evidence type="ECO:0000256" key="1">
    <source>
        <dbReference type="SAM" id="MobiDB-lite"/>
    </source>
</evidence>
<feature type="compositionally biased region" description="Polar residues" evidence="1">
    <location>
        <begin position="1"/>
        <end position="18"/>
    </location>
</feature>
<sequence length="351" mass="38654">MATENFSCSTELPWSQHQTRTRVRPRGLGKPKKPRSRSSPVRLVAPVRSSLARRPRSPSVSPPRVFPSRPPSPYAECDVTYYNFIKQSEGLSVGSAYFSNRPPPEPIRLVVLEDSGSHNILPPASIQTPSDLPGTSTSLYIEDLQAMTSACIRKSGYPASWYLVRRLLADLTEHLPITTEKHESNVDIKRGESRDNALVPDKQAINQYSGGTAATDKHTPVTPTVDDVPVDSSFDASPAHPDQPIAPAAGSGDYRDVAVQAPKRHLRHTRNDVSKTTKEAQASLEVAPTNGWIGDVRALRDSHVRLIRRQLRHIACLNRTLDHVENCPQSTQIMQARCSARIRSPCASGNN</sequence>
<organism evidence="2 3">
    <name type="scientific">Diatraea saccharalis</name>
    <name type="common">sugarcane borer</name>
    <dbReference type="NCBI Taxonomy" id="40085"/>
    <lineage>
        <taxon>Eukaryota</taxon>
        <taxon>Metazoa</taxon>
        <taxon>Ecdysozoa</taxon>
        <taxon>Arthropoda</taxon>
        <taxon>Hexapoda</taxon>
        <taxon>Insecta</taxon>
        <taxon>Pterygota</taxon>
        <taxon>Neoptera</taxon>
        <taxon>Endopterygota</taxon>
        <taxon>Lepidoptera</taxon>
        <taxon>Glossata</taxon>
        <taxon>Ditrysia</taxon>
        <taxon>Pyraloidea</taxon>
        <taxon>Crambidae</taxon>
        <taxon>Crambinae</taxon>
        <taxon>Diatraea</taxon>
    </lineage>
</organism>
<dbReference type="OrthoDB" id="7482886at2759"/>
<accession>A0A9N9QPJ3</accession>
<dbReference type="Proteomes" id="UP001153714">
    <property type="component" value="Chromosome 1"/>
</dbReference>
<evidence type="ECO:0000313" key="2">
    <source>
        <dbReference type="EMBL" id="CAG9782192.1"/>
    </source>
</evidence>
<feature type="compositionally biased region" description="Pro residues" evidence="1">
    <location>
        <begin position="60"/>
        <end position="69"/>
    </location>
</feature>
<feature type="region of interest" description="Disordered" evidence="1">
    <location>
        <begin position="1"/>
        <end position="69"/>
    </location>
</feature>
<name>A0A9N9QPJ3_9NEOP</name>
<evidence type="ECO:0000313" key="3">
    <source>
        <dbReference type="Proteomes" id="UP001153714"/>
    </source>
</evidence>
<proteinExistence type="predicted"/>